<evidence type="ECO:0000313" key="1">
    <source>
        <dbReference type="EMBL" id="TXF97151.1"/>
    </source>
</evidence>
<evidence type="ECO:0000313" key="2">
    <source>
        <dbReference type="Proteomes" id="UP000321413"/>
    </source>
</evidence>
<reference evidence="1 2" key="1">
    <citation type="submission" date="2019-08" db="EMBL/GenBank/DDBJ databases">
        <title>Massilia golmudensis sp. nov., isolated from sand in the Qinghai-Tibetan Plateau.</title>
        <authorList>
            <person name="Zhang B."/>
        </authorList>
    </citation>
    <scope>NUCLEOTIDE SEQUENCE [LARGE SCALE GENOMIC DNA]</scope>
    <source>
        <strain evidence="1 2">GEM5</strain>
    </source>
</reference>
<dbReference type="Proteomes" id="UP000321413">
    <property type="component" value="Unassembled WGS sequence"/>
</dbReference>
<protein>
    <submittedName>
        <fullName evidence="1">Uncharacterized protein</fullName>
    </submittedName>
</protein>
<name>A0A5C7G358_9BURK</name>
<dbReference type="AlphaFoldDB" id="A0A5C7G358"/>
<sequence length="78" mass="8598">MAIFILREGEKEGAVQTSDLPSGDVAVTCQITVNNSVKAVCSSFAGTTFNWTYKNWIVPKVHKDALYQALAQRGTRTY</sequence>
<dbReference type="EMBL" id="VPFD01000029">
    <property type="protein sequence ID" value="TXF97151.1"/>
    <property type="molecule type" value="Genomic_DNA"/>
</dbReference>
<dbReference type="RefSeq" id="WP_147936731.1">
    <property type="nucleotide sequence ID" value="NZ_VPFD01000029.1"/>
</dbReference>
<accession>A0A5C7G358</accession>
<gene>
    <name evidence="1" type="ORF">FVD38_21845</name>
</gene>
<organism evidence="1 2">
    <name type="scientific">Massilia arenae</name>
    <dbReference type="NCBI Taxonomy" id="2603288"/>
    <lineage>
        <taxon>Bacteria</taxon>
        <taxon>Pseudomonadati</taxon>
        <taxon>Pseudomonadota</taxon>
        <taxon>Betaproteobacteria</taxon>
        <taxon>Burkholderiales</taxon>
        <taxon>Oxalobacteraceae</taxon>
        <taxon>Telluria group</taxon>
        <taxon>Massilia</taxon>
    </lineage>
</organism>
<proteinExistence type="predicted"/>
<comment type="caution">
    <text evidence="1">The sequence shown here is derived from an EMBL/GenBank/DDBJ whole genome shotgun (WGS) entry which is preliminary data.</text>
</comment>
<keyword evidence="2" id="KW-1185">Reference proteome</keyword>